<comment type="caution">
    <text evidence="2">The sequence shown here is derived from an EMBL/GenBank/DDBJ whole genome shotgun (WGS) entry which is preliminary data.</text>
</comment>
<organism evidence="2 3">
    <name type="scientific">Diplogelasinospora grovesii</name>
    <dbReference type="NCBI Taxonomy" id="303347"/>
    <lineage>
        <taxon>Eukaryota</taxon>
        <taxon>Fungi</taxon>
        <taxon>Dikarya</taxon>
        <taxon>Ascomycota</taxon>
        <taxon>Pezizomycotina</taxon>
        <taxon>Sordariomycetes</taxon>
        <taxon>Sordariomycetidae</taxon>
        <taxon>Sordariales</taxon>
        <taxon>Diplogelasinosporaceae</taxon>
        <taxon>Diplogelasinospora</taxon>
    </lineage>
</organism>
<evidence type="ECO:0000313" key="2">
    <source>
        <dbReference type="EMBL" id="KAK3943577.1"/>
    </source>
</evidence>
<protein>
    <submittedName>
        <fullName evidence="2">Uncharacterized protein</fullName>
    </submittedName>
</protein>
<evidence type="ECO:0000256" key="1">
    <source>
        <dbReference type="SAM" id="Phobius"/>
    </source>
</evidence>
<name>A0AAN6S742_9PEZI</name>
<keyword evidence="1" id="KW-0812">Transmembrane</keyword>
<gene>
    <name evidence="2" type="ORF">QBC46DRAFT_35392</name>
</gene>
<keyword evidence="3" id="KW-1185">Reference proteome</keyword>
<proteinExistence type="predicted"/>
<dbReference type="Proteomes" id="UP001303473">
    <property type="component" value="Unassembled WGS sequence"/>
</dbReference>
<keyword evidence="1" id="KW-1133">Transmembrane helix</keyword>
<keyword evidence="1" id="KW-0472">Membrane</keyword>
<sequence>MGILLALCRGAALQPGCFFRNLLGLHGQYFWGWLVGYGKDIVWFLCCGNLKSLGMSGSDGGLWGSWFMFSFGFFFLFLSLYQQLVFFYMRLIAIPSSPPYSLGNPIFLFIRFLFCISRRQDLGLVWVGVFCLERDDIHSLSLRRYVFLGWLGFGAKAYKGNWKRSVGACCCGLGVCFAAWDVFTIVQFRACCRVDTRKNDRPCCMYAKIYAKEKAC</sequence>
<evidence type="ECO:0000313" key="3">
    <source>
        <dbReference type="Proteomes" id="UP001303473"/>
    </source>
</evidence>
<dbReference type="AlphaFoldDB" id="A0AAN6S742"/>
<accession>A0AAN6S742</accession>
<dbReference type="EMBL" id="MU853765">
    <property type="protein sequence ID" value="KAK3943577.1"/>
    <property type="molecule type" value="Genomic_DNA"/>
</dbReference>
<reference evidence="3" key="1">
    <citation type="journal article" date="2023" name="Mol. Phylogenet. Evol.">
        <title>Genome-scale phylogeny and comparative genomics of the fungal order Sordariales.</title>
        <authorList>
            <person name="Hensen N."/>
            <person name="Bonometti L."/>
            <person name="Westerberg I."/>
            <person name="Brannstrom I.O."/>
            <person name="Guillou S."/>
            <person name="Cros-Aarteil S."/>
            <person name="Calhoun S."/>
            <person name="Haridas S."/>
            <person name="Kuo A."/>
            <person name="Mondo S."/>
            <person name="Pangilinan J."/>
            <person name="Riley R."/>
            <person name="LaButti K."/>
            <person name="Andreopoulos B."/>
            <person name="Lipzen A."/>
            <person name="Chen C."/>
            <person name="Yan M."/>
            <person name="Daum C."/>
            <person name="Ng V."/>
            <person name="Clum A."/>
            <person name="Steindorff A."/>
            <person name="Ohm R.A."/>
            <person name="Martin F."/>
            <person name="Silar P."/>
            <person name="Natvig D.O."/>
            <person name="Lalanne C."/>
            <person name="Gautier V."/>
            <person name="Ament-Velasquez S.L."/>
            <person name="Kruys A."/>
            <person name="Hutchinson M.I."/>
            <person name="Powell A.J."/>
            <person name="Barry K."/>
            <person name="Miller A.N."/>
            <person name="Grigoriev I.V."/>
            <person name="Debuchy R."/>
            <person name="Gladieux P."/>
            <person name="Hiltunen Thoren M."/>
            <person name="Johannesson H."/>
        </authorList>
    </citation>
    <scope>NUCLEOTIDE SEQUENCE [LARGE SCALE GENOMIC DNA]</scope>
    <source>
        <strain evidence="3">CBS 340.73</strain>
    </source>
</reference>
<feature type="transmembrane region" description="Helical" evidence="1">
    <location>
        <begin position="62"/>
        <end position="81"/>
    </location>
</feature>